<dbReference type="AlphaFoldDB" id="A0A7K4BY76"/>
<feature type="transmembrane region" description="Helical" evidence="1">
    <location>
        <begin position="499"/>
        <end position="517"/>
    </location>
</feature>
<keyword evidence="1" id="KW-0812">Transmembrane</keyword>
<keyword evidence="1" id="KW-1133">Transmembrane helix</keyword>
<evidence type="ECO:0000313" key="3">
    <source>
        <dbReference type="Proteomes" id="UP000526302"/>
    </source>
</evidence>
<organism evidence="2 3">
    <name type="scientific">Candidatus Iainarchaeum sp</name>
    <dbReference type="NCBI Taxonomy" id="3101447"/>
    <lineage>
        <taxon>Archaea</taxon>
        <taxon>Candidatus Iainarchaeota</taxon>
        <taxon>Candidatus Iainarchaeia</taxon>
        <taxon>Candidatus Iainarchaeales</taxon>
        <taxon>Candidatus Iainarchaeaceae</taxon>
        <taxon>Candidatus Iainarchaeum</taxon>
    </lineage>
</organism>
<proteinExistence type="predicted"/>
<evidence type="ECO:0000313" key="2">
    <source>
        <dbReference type="EMBL" id="NMA44206.1"/>
    </source>
</evidence>
<evidence type="ECO:0000256" key="1">
    <source>
        <dbReference type="SAM" id="Phobius"/>
    </source>
</evidence>
<comment type="caution">
    <text evidence="2">The sequence shown here is derived from an EMBL/GenBank/DDBJ whole genome shotgun (WGS) entry which is preliminary data.</text>
</comment>
<protein>
    <submittedName>
        <fullName evidence="2">Uncharacterized protein</fullName>
    </submittedName>
</protein>
<name>A0A7K4BY76_9ARCH</name>
<dbReference type="EMBL" id="JAAZKV010000001">
    <property type="protein sequence ID" value="NMA44206.1"/>
    <property type="molecule type" value="Genomic_DNA"/>
</dbReference>
<sequence length="536" mass="60136">MPQCNVMKLIYTSVFLVLAFSLVSACSVDFRDTILELRSDSSGYGTNITAEDYDNVTIRLKFEIEDVYGSNCAQYIKANAKIYRQDEDGYWSEFKTISTKSEKLEENYYTFTWKDIFRVDDRYTKYRVNAEIFDNKDQEYENLRAYVELKNNNSSNSDYDYKPTTYCEDLSIIANDIEINENSEQNTIFYLKNDSTKRFEITEIKITSNGLTLNNYYNEKYASANGIANIIVKAKADNVFSNQTYENNISVRGTFSDGKTCSFSNIQRKTFNVNIRNNDSISATFNNTPNCNNFSIIAQDYVQIENFGKIPISITNGTNQRADVYIEGTIESTPSLISLPANSAITRDIDIKTYLGSGEITLRPIVSGCNFSSKTIKITNTARGSITQLSMNTKFEENETQGNIIIQVTNPTTRIFNGIVKISAPNGWSANTKEVTITPGTNNIVIPLTKTTNAINGAGKVSLIVEDEEINNEFSVTGGNTTRSLAGLFTLGIFGINNLANLLILIIVVILIIGMIGRITSDEKNEKTQAWEEKNN</sequence>
<dbReference type="Proteomes" id="UP000526302">
    <property type="component" value="Unassembled WGS sequence"/>
</dbReference>
<gene>
    <name evidence="2" type="ORF">GX950_00120</name>
</gene>
<accession>A0A7K4BY76</accession>
<reference evidence="2 3" key="1">
    <citation type="journal article" date="2020" name="Biotechnol. Biofuels">
        <title>New insights from the biogas microbiome by comprehensive genome-resolved metagenomics of nearly 1600 species originating from multiple anaerobic digesters.</title>
        <authorList>
            <person name="Campanaro S."/>
            <person name="Treu L."/>
            <person name="Rodriguez-R L.M."/>
            <person name="Kovalovszki A."/>
            <person name="Ziels R.M."/>
            <person name="Maus I."/>
            <person name="Zhu X."/>
            <person name="Kougias P.G."/>
            <person name="Basile A."/>
            <person name="Luo G."/>
            <person name="Schluter A."/>
            <person name="Konstantinidis K.T."/>
            <person name="Angelidaki I."/>
        </authorList>
    </citation>
    <scope>NUCLEOTIDE SEQUENCE [LARGE SCALE GENOMIC DNA]</scope>
    <source>
        <strain evidence="2">AS22ysBPME_79</strain>
    </source>
</reference>
<keyword evidence="1" id="KW-0472">Membrane</keyword>